<feature type="transmembrane region" description="Helical" evidence="1">
    <location>
        <begin position="67"/>
        <end position="86"/>
    </location>
</feature>
<protein>
    <recommendedName>
        <fullName evidence="4">Cation/multidrug efflux pump</fullName>
    </recommendedName>
</protein>
<keyword evidence="1" id="KW-1133">Transmembrane helix</keyword>
<keyword evidence="3" id="KW-1185">Reference proteome</keyword>
<organism evidence="2 3">
    <name type="scientific">Planktotalea frisia</name>
    <dbReference type="NCBI Taxonomy" id="696762"/>
    <lineage>
        <taxon>Bacteria</taxon>
        <taxon>Pseudomonadati</taxon>
        <taxon>Pseudomonadota</taxon>
        <taxon>Alphaproteobacteria</taxon>
        <taxon>Rhodobacterales</taxon>
        <taxon>Paracoccaceae</taxon>
        <taxon>Planktotalea</taxon>
    </lineage>
</organism>
<dbReference type="AlphaFoldDB" id="A0A1L9P1F8"/>
<dbReference type="EMBL" id="MLCB01000033">
    <property type="protein sequence ID" value="OJI95338.1"/>
    <property type="molecule type" value="Genomic_DNA"/>
</dbReference>
<proteinExistence type="predicted"/>
<gene>
    <name evidence="2" type="ORF">PFRI_04290</name>
</gene>
<evidence type="ECO:0000313" key="3">
    <source>
        <dbReference type="Proteomes" id="UP000184514"/>
    </source>
</evidence>
<reference evidence="2 3" key="1">
    <citation type="submission" date="2016-10" db="EMBL/GenBank/DDBJ databases">
        <title>Genome sequence of Planktotalea frisia SH6-1.</title>
        <authorList>
            <person name="Poehlein A."/>
            <person name="Bakenhus I."/>
            <person name="Voget S."/>
            <person name="Brinkhoff T."/>
            <person name="Simon M."/>
        </authorList>
    </citation>
    <scope>NUCLEOTIDE SEQUENCE [LARGE SCALE GENOMIC DNA]</scope>
    <source>
        <strain evidence="2 3">SH6-1</strain>
    </source>
</reference>
<feature type="transmembrane region" description="Helical" evidence="1">
    <location>
        <begin position="6"/>
        <end position="25"/>
    </location>
</feature>
<comment type="caution">
    <text evidence="2">The sequence shown here is derived from an EMBL/GenBank/DDBJ whole genome shotgun (WGS) entry which is preliminary data.</text>
</comment>
<evidence type="ECO:0000256" key="1">
    <source>
        <dbReference type="SAM" id="Phobius"/>
    </source>
</evidence>
<keyword evidence="1" id="KW-0472">Membrane</keyword>
<dbReference type="OrthoDB" id="7632202at2"/>
<dbReference type="RefSeq" id="WP_072629116.1">
    <property type="nucleotide sequence ID" value="NZ_JABBAN010000141.1"/>
</dbReference>
<evidence type="ECO:0000313" key="2">
    <source>
        <dbReference type="EMBL" id="OJI95338.1"/>
    </source>
</evidence>
<sequence length="89" mass="10185">MFALARLVVVGFFVLTIVYICLSLYSRSVRRDKLETEWREGGTEGANIEEFVQKGLEEYDGSLRRKLILGVYVIPIGIVSFIIYATNFM</sequence>
<accession>A0A1L9P1F8</accession>
<dbReference type="Proteomes" id="UP000184514">
    <property type="component" value="Unassembled WGS sequence"/>
</dbReference>
<evidence type="ECO:0008006" key="4">
    <source>
        <dbReference type="Google" id="ProtNLM"/>
    </source>
</evidence>
<keyword evidence="1" id="KW-0812">Transmembrane</keyword>
<dbReference type="STRING" id="696762.PFRI_04290"/>
<name>A0A1L9P1F8_9RHOB</name>